<keyword evidence="10" id="KW-1185">Reference proteome</keyword>
<dbReference type="Proteomes" id="UP000293045">
    <property type="component" value="Unassembled WGS sequence"/>
</dbReference>
<sequence>MNELSDYKDIYIDRTDFKGALTGYIPGDESLLKELGINFGTIKKESMLVTRVFNRSHINYGFLESADISGPLIFIILFSFFLLLNGKIHFGYVYFISLISTLFMFFLLNVMNNKWIDFIKCCSVMGYSLLPVLLYSFLSILMKYLDVWIRVIVALGVSLWASAVSSLIFVNYLEISNKLFLIWYPLFLVYACFTLLAVF</sequence>
<gene>
    <name evidence="9" type="ORF">CWI36_0092p0010</name>
    <name evidence="8" type="ORF">CWI39_0802p0030</name>
</gene>
<comment type="subcellular location">
    <subcellularLocation>
        <location evidence="6">Golgi apparatus membrane</location>
        <topology evidence="6">Multi-pass membrane protein</topology>
    </subcellularLocation>
    <subcellularLocation>
        <location evidence="1">Membrane</location>
        <topology evidence="1">Multi-pass membrane protein</topology>
    </subcellularLocation>
</comment>
<keyword evidence="4 6" id="KW-1133">Transmembrane helix</keyword>
<evidence type="ECO:0000256" key="1">
    <source>
        <dbReference type="ARBA" id="ARBA00004141"/>
    </source>
</evidence>
<dbReference type="PANTHER" id="PTHR21236">
    <property type="entry name" value="GOLGI MEMBRANE PROTEIN YIP1"/>
    <property type="match status" value="1"/>
</dbReference>
<dbReference type="GO" id="GO:0048280">
    <property type="term" value="P:vesicle fusion with Golgi apparatus"/>
    <property type="evidence" value="ECO:0007669"/>
    <property type="project" value="TreeGrafter"/>
</dbReference>
<dbReference type="GO" id="GO:0000139">
    <property type="term" value="C:Golgi membrane"/>
    <property type="evidence" value="ECO:0007669"/>
    <property type="project" value="UniProtKB-SubCell"/>
</dbReference>
<keyword evidence="5 6" id="KW-0472">Membrane</keyword>
<protein>
    <recommendedName>
        <fullName evidence="6">Protein YIP</fullName>
    </recommendedName>
</protein>
<dbReference type="STRING" id="148818.A0A4Q9LKN4"/>
<dbReference type="VEuPathDB" id="MicrosporidiaDB:CWI39_0802p0030"/>
<dbReference type="InterPro" id="IPR006977">
    <property type="entry name" value="Yip1_dom"/>
</dbReference>
<dbReference type="GO" id="GO:0006888">
    <property type="term" value="P:endoplasmic reticulum to Golgi vesicle-mediated transport"/>
    <property type="evidence" value="ECO:0007669"/>
    <property type="project" value="InterPro"/>
</dbReference>
<keyword evidence="3 6" id="KW-0812">Transmembrane</keyword>
<feature type="transmembrane region" description="Helical" evidence="6">
    <location>
        <begin position="147"/>
        <end position="173"/>
    </location>
</feature>
<evidence type="ECO:0000256" key="3">
    <source>
        <dbReference type="ARBA" id="ARBA00022692"/>
    </source>
</evidence>
<proteinExistence type="inferred from homology"/>
<evidence type="ECO:0000259" key="7">
    <source>
        <dbReference type="Pfam" id="PF04893"/>
    </source>
</evidence>
<comment type="caution">
    <text evidence="9">The sequence shown here is derived from an EMBL/GenBank/DDBJ whole genome shotgun (WGS) entry which is preliminary data.</text>
</comment>
<dbReference type="GO" id="GO:0005802">
    <property type="term" value="C:trans-Golgi network"/>
    <property type="evidence" value="ECO:0007669"/>
    <property type="project" value="TreeGrafter"/>
</dbReference>
<organism evidence="9 10">
    <name type="scientific">Hamiltosporidium magnivora</name>
    <dbReference type="NCBI Taxonomy" id="148818"/>
    <lineage>
        <taxon>Eukaryota</taxon>
        <taxon>Fungi</taxon>
        <taxon>Fungi incertae sedis</taxon>
        <taxon>Microsporidia</taxon>
        <taxon>Dubosqiidae</taxon>
        <taxon>Hamiltosporidium</taxon>
    </lineage>
</organism>
<dbReference type="PANTHER" id="PTHR21236:SF2">
    <property type="entry name" value="PROTEIN YIPF"/>
    <property type="match status" value="1"/>
</dbReference>
<dbReference type="InterPro" id="IPR045231">
    <property type="entry name" value="Yip1/4-like"/>
</dbReference>
<evidence type="ECO:0000313" key="8">
    <source>
        <dbReference type="EMBL" id="TBU04472.1"/>
    </source>
</evidence>
<accession>A0A4Q9LKN4</accession>
<dbReference type="EMBL" id="PIXR01000802">
    <property type="protein sequence ID" value="TBU04472.1"/>
    <property type="molecule type" value="Genomic_DNA"/>
</dbReference>
<dbReference type="Proteomes" id="UP000291404">
    <property type="component" value="Unassembled WGS sequence"/>
</dbReference>
<dbReference type="EMBL" id="PITI01000092">
    <property type="protein sequence ID" value="TBU08839.1"/>
    <property type="molecule type" value="Genomic_DNA"/>
</dbReference>
<feature type="transmembrane region" description="Helical" evidence="6">
    <location>
        <begin position="90"/>
        <end position="110"/>
    </location>
</feature>
<name>A0A4Q9LKN4_9MICR</name>
<reference evidence="10 11" key="1">
    <citation type="submission" date="2017-12" db="EMBL/GenBank/DDBJ databases">
        <authorList>
            <person name="Pombert J.-F."/>
            <person name="Haag K.L."/>
            <person name="Ebert D."/>
        </authorList>
    </citation>
    <scope>NUCLEOTIDE SEQUENCE [LARGE SCALE GENOMIC DNA]</scope>
    <source>
        <strain evidence="9">BE-OM-2</strain>
        <strain evidence="8">IL-BN-2</strain>
    </source>
</reference>
<feature type="transmembrane region" description="Helical" evidence="6">
    <location>
        <begin position="180"/>
        <end position="198"/>
    </location>
</feature>
<evidence type="ECO:0000313" key="9">
    <source>
        <dbReference type="EMBL" id="TBU08839.1"/>
    </source>
</evidence>
<dbReference type="AlphaFoldDB" id="A0A4Q9LKN4"/>
<evidence type="ECO:0000256" key="2">
    <source>
        <dbReference type="ARBA" id="ARBA00010596"/>
    </source>
</evidence>
<dbReference type="VEuPathDB" id="MicrosporidiaDB:CWI36_0092p0010"/>
<dbReference type="Pfam" id="PF04893">
    <property type="entry name" value="Yip1"/>
    <property type="match status" value="1"/>
</dbReference>
<feature type="transmembrane region" description="Helical" evidence="6">
    <location>
        <begin position="122"/>
        <end position="141"/>
    </location>
</feature>
<evidence type="ECO:0000313" key="10">
    <source>
        <dbReference type="Proteomes" id="UP000291404"/>
    </source>
</evidence>
<feature type="domain" description="Yip1" evidence="7">
    <location>
        <begin position="65"/>
        <end position="198"/>
    </location>
</feature>
<evidence type="ECO:0000256" key="5">
    <source>
        <dbReference type="ARBA" id="ARBA00023136"/>
    </source>
</evidence>
<evidence type="ECO:0000313" key="11">
    <source>
        <dbReference type="Proteomes" id="UP000293045"/>
    </source>
</evidence>
<evidence type="ECO:0000256" key="6">
    <source>
        <dbReference type="RuleBase" id="RU361264"/>
    </source>
</evidence>
<comment type="similarity">
    <text evidence="2 6">Belongs to the YIP1 family.</text>
</comment>
<evidence type="ECO:0000256" key="4">
    <source>
        <dbReference type="ARBA" id="ARBA00022989"/>
    </source>
</evidence>
<feature type="transmembrane region" description="Helical" evidence="6">
    <location>
        <begin position="61"/>
        <end position="84"/>
    </location>
</feature>